<feature type="region of interest" description="Disordered" evidence="1">
    <location>
        <begin position="1"/>
        <end position="21"/>
    </location>
</feature>
<dbReference type="EnsemblMetazoa" id="HelroT192789">
    <property type="protein sequence ID" value="HelroP192789"/>
    <property type="gene ID" value="HelroG192789"/>
</dbReference>
<reference evidence="5" key="1">
    <citation type="submission" date="2012-12" db="EMBL/GenBank/DDBJ databases">
        <authorList>
            <person name="Hellsten U."/>
            <person name="Grimwood J."/>
            <person name="Chapman J.A."/>
            <person name="Shapiro H."/>
            <person name="Aerts A."/>
            <person name="Otillar R.P."/>
            <person name="Terry A.Y."/>
            <person name="Boore J.L."/>
            <person name="Simakov O."/>
            <person name="Marletaz F."/>
            <person name="Cho S.-J."/>
            <person name="Edsinger-Gonzales E."/>
            <person name="Havlak P."/>
            <person name="Kuo D.-H."/>
            <person name="Larsson T."/>
            <person name="Lv J."/>
            <person name="Arendt D."/>
            <person name="Savage R."/>
            <person name="Osoegawa K."/>
            <person name="de Jong P."/>
            <person name="Lindberg D.R."/>
            <person name="Seaver E.C."/>
            <person name="Weisblat D.A."/>
            <person name="Putnam N.H."/>
            <person name="Grigoriev I.V."/>
            <person name="Rokhsar D.S."/>
        </authorList>
    </citation>
    <scope>NUCLEOTIDE SEQUENCE</scope>
</reference>
<feature type="region of interest" description="Disordered" evidence="1">
    <location>
        <begin position="81"/>
        <end position="113"/>
    </location>
</feature>
<accession>T1FUA7</accession>
<dbReference type="CTD" id="20212403"/>
<sequence>MSNSSEYIPLQSLRSSSDANTTASSTITSVRAAFFSSVFIPTTTETAFTTARFADRSTYVWPNTITPEYSSSIISSVKVTSPPTTDGMSGSATADNVPNLVTSEGPSSSTTVEDMSNLARINLPNFPDSRRESHMLISYSPPSSGMLSEPRVQIFNGESSLIIKPQPMDPHTAAFLNITRNERFFEIVYPNASTVATLPASDISTQSTTPTTAAVSTTGVTAATSSTATATTLAPSTTITTQTSRSCDMATSHVLTNRPRVPYGYPLDSVTFSNERRDDGSGVDVFQLWPTPVHSSALHSILQEEIEKETSPRMLRRFHVRSPTLRSRLGCENFQIVTDISFEEMPEEETVLTCADRFKKLKNIIYPMALTLAIIILTSMLSLAITSLIADQRFSSLPTYENLTDNVKMLLTFFKTQSTAKMPLSTFLKHTDVDKNLAKYFSNLFRSYEFQFYYNHLLSYVDEDYSY</sequence>
<keyword evidence="5" id="KW-1185">Reference proteome</keyword>
<evidence type="ECO:0000313" key="5">
    <source>
        <dbReference type="Proteomes" id="UP000015101"/>
    </source>
</evidence>
<dbReference type="KEGG" id="hro:HELRODRAFT_192789"/>
<name>T1FUA7_HELRO</name>
<feature type="transmembrane region" description="Helical" evidence="2">
    <location>
        <begin position="364"/>
        <end position="390"/>
    </location>
</feature>
<dbReference type="InParanoid" id="T1FUA7"/>
<evidence type="ECO:0000256" key="2">
    <source>
        <dbReference type="SAM" id="Phobius"/>
    </source>
</evidence>
<keyword evidence="2" id="KW-0472">Membrane</keyword>
<dbReference type="AlphaFoldDB" id="T1FUA7"/>
<dbReference type="EMBL" id="AMQM01005710">
    <property type="status" value="NOT_ANNOTATED_CDS"/>
    <property type="molecule type" value="Genomic_DNA"/>
</dbReference>
<dbReference type="RefSeq" id="XP_009022134.1">
    <property type="nucleotide sequence ID" value="XM_009023886.1"/>
</dbReference>
<protein>
    <submittedName>
        <fullName evidence="3 4">Uncharacterized protein</fullName>
    </submittedName>
</protein>
<organism evidence="4 5">
    <name type="scientific">Helobdella robusta</name>
    <name type="common">Californian leech</name>
    <dbReference type="NCBI Taxonomy" id="6412"/>
    <lineage>
        <taxon>Eukaryota</taxon>
        <taxon>Metazoa</taxon>
        <taxon>Spiralia</taxon>
        <taxon>Lophotrochozoa</taxon>
        <taxon>Annelida</taxon>
        <taxon>Clitellata</taxon>
        <taxon>Hirudinea</taxon>
        <taxon>Rhynchobdellida</taxon>
        <taxon>Glossiphoniidae</taxon>
        <taxon>Helobdella</taxon>
    </lineage>
</organism>
<dbReference type="EMBL" id="KB097070">
    <property type="protein sequence ID" value="ESN99777.1"/>
    <property type="molecule type" value="Genomic_DNA"/>
</dbReference>
<keyword evidence="2" id="KW-0812">Transmembrane</keyword>
<gene>
    <name evidence="4" type="primary">20212403</name>
    <name evidence="3" type="ORF">HELRODRAFT_192789</name>
</gene>
<dbReference type="GeneID" id="20212403"/>
<keyword evidence="2" id="KW-1133">Transmembrane helix</keyword>
<proteinExistence type="predicted"/>
<dbReference type="Proteomes" id="UP000015101">
    <property type="component" value="Unassembled WGS sequence"/>
</dbReference>
<reference evidence="4" key="3">
    <citation type="submission" date="2015-06" db="UniProtKB">
        <authorList>
            <consortium name="EnsemblMetazoa"/>
        </authorList>
    </citation>
    <scope>IDENTIFICATION</scope>
</reference>
<evidence type="ECO:0000313" key="3">
    <source>
        <dbReference type="EMBL" id="ESN99777.1"/>
    </source>
</evidence>
<dbReference type="HOGENOM" id="CLU_585644_0_0_1"/>
<evidence type="ECO:0000313" key="4">
    <source>
        <dbReference type="EnsemblMetazoa" id="HelroP192789"/>
    </source>
</evidence>
<reference evidence="3 5" key="2">
    <citation type="journal article" date="2013" name="Nature">
        <title>Insights into bilaterian evolution from three spiralian genomes.</title>
        <authorList>
            <person name="Simakov O."/>
            <person name="Marletaz F."/>
            <person name="Cho S.J."/>
            <person name="Edsinger-Gonzales E."/>
            <person name="Havlak P."/>
            <person name="Hellsten U."/>
            <person name="Kuo D.H."/>
            <person name="Larsson T."/>
            <person name="Lv J."/>
            <person name="Arendt D."/>
            <person name="Savage R."/>
            <person name="Osoegawa K."/>
            <person name="de Jong P."/>
            <person name="Grimwood J."/>
            <person name="Chapman J.A."/>
            <person name="Shapiro H."/>
            <person name="Aerts A."/>
            <person name="Otillar R.P."/>
            <person name="Terry A.Y."/>
            <person name="Boore J.L."/>
            <person name="Grigoriev I.V."/>
            <person name="Lindberg D.R."/>
            <person name="Seaver E.C."/>
            <person name="Weisblat D.A."/>
            <person name="Putnam N.H."/>
            <person name="Rokhsar D.S."/>
        </authorList>
    </citation>
    <scope>NUCLEOTIDE SEQUENCE</scope>
</reference>
<evidence type="ECO:0000256" key="1">
    <source>
        <dbReference type="SAM" id="MobiDB-lite"/>
    </source>
</evidence>